<name>A0A670ZJD4_PSETE</name>
<organism evidence="2 3">
    <name type="scientific">Pseudonaja textilis</name>
    <name type="common">Eastern brown snake</name>
    <dbReference type="NCBI Taxonomy" id="8673"/>
    <lineage>
        <taxon>Eukaryota</taxon>
        <taxon>Metazoa</taxon>
        <taxon>Chordata</taxon>
        <taxon>Craniata</taxon>
        <taxon>Vertebrata</taxon>
        <taxon>Euteleostomi</taxon>
        <taxon>Lepidosauria</taxon>
        <taxon>Squamata</taxon>
        <taxon>Bifurcata</taxon>
        <taxon>Unidentata</taxon>
        <taxon>Episquamata</taxon>
        <taxon>Toxicofera</taxon>
        <taxon>Serpentes</taxon>
        <taxon>Colubroidea</taxon>
        <taxon>Elapidae</taxon>
        <taxon>Hydrophiinae</taxon>
        <taxon>Pseudonaja</taxon>
    </lineage>
</organism>
<evidence type="ECO:0000313" key="2">
    <source>
        <dbReference type="Ensembl" id="ENSPTXP00000022918.1"/>
    </source>
</evidence>
<dbReference type="Ensembl" id="ENSPTXT00000023625.1">
    <property type="protein sequence ID" value="ENSPTXP00000022918.1"/>
    <property type="gene ID" value="ENSPTXG00000015857.1"/>
</dbReference>
<dbReference type="Proteomes" id="UP000472273">
    <property type="component" value="Unplaced"/>
</dbReference>
<protein>
    <submittedName>
        <fullName evidence="2">Uncharacterized protein</fullName>
    </submittedName>
</protein>
<feature type="compositionally biased region" description="Gly residues" evidence="1">
    <location>
        <begin position="125"/>
        <end position="139"/>
    </location>
</feature>
<sequence length="299" mass="30899">MRSGARAGFSSWRAKPGRLLGRSVGLRESPAPSSFLRERGARKSPPGGQKLLFFPPPPTPGTRCARAGEGAGGSRPTFGKEAKRLCGSATAPLPSNPSPGVPFLLLLLFLLLRWAGRLRSALPREGGGSSEGGGGGGAPGRCCGETQQGGRRGTLPLAWFRGGEKDERGTKDERRASGRRRRRLQAGAMGERLRGQAGVSSSAAAAAAPPTCSLHNGLPLHNGFHPLAGNGEASHPLHFRADLPLSSHESSAKKSRARLGEGPVRQGGAGRHGETNPGAGGVLASEESPRAAGPVFWGM</sequence>
<reference evidence="2" key="2">
    <citation type="submission" date="2025-09" db="UniProtKB">
        <authorList>
            <consortium name="Ensembl"/>
        </authorList>
    </citation>
    <scope>IDENTIFICATION</scope>
</reference>
<evidence type="ECO:0000256" key="1">
    <source>
        <dbReference type="SAM" id="MobiDB-lite"/>
    </source>
</evidence>
<evidence type="ECO:0000313" key="3">
    <source>
        <dbReference type="Proteomes" id="UP000472273"/>
    </source>
</evidence>
<feature type="region of interest" description="Disordered" evidence="1">
    <location>
        <begin position="123"/>
        <end position="198"/>
    </location>
</feature>
<feature type="region of interest" description="Disordered" evidence="1">
    <location>
        <begin position="21"/>
        <end position="76"/>
    </location>
</feature>
<proteinExistence type="predicted"/>
<dbReference type="AlphaFoldDB" id="A0A670ZJD4"/>
<feature type="region of interest" description="Disordered" evidence="1">
    <location>
        <begin position="247"/>
        <end position="299"/>
    </location>
</feature>
<keyword evidence="3" id="KW-1185">Reference proteome</keyword>
<accession>A0A670ZJD4</accession>
<dbReference type="GeneTree" id="ENSGT01030000236220"/>
<reference evidence="2" key="1">
    <citation type="submission" date="2025-08" db="UniProtKB">
        <authorList>
            <consortium name="Ensembl"/>
        </authorList>
    </citation>
    <scope>IDENTIFICATION</scope>
</reference>
<feature type="compositionally biased region" description="Basic and acidic residues" evidence="1">
    <location>
        <begin position="162"/>
        <end position="176"/>
    </location>
</feature>